<sequence>MRIGVDGMGGDHAPSVVVNGAIDASREYGIDVVLVGQKGILEKELSKHKKVPSNIEIVHASEVINMDEPAAVSVRKKRDSSIVALANLVKEGKVDAMFSAGNTGAVVCAATLSLRLLEGVERPGIAIIFKGLEGTSMIIDVGANIVSKPNHLLQYAIMCDAYSKYILHKENPTIGLLNVGEEETKGTDFVKEAHQLLSSSKLNFAGNIEGRHIFDTKVDIIVCDGFIGNAVLKVSEGIAETMITLIKREINKNILRQIAGLACLPVFKALKKDMDYSEYGGAPLLGVDGICIIGHGRSNVKAIKNAIRVAAEFAKHKVNQHIVEAIREHAG</sequence>
<dbReference type="GO" id="GO:0005737">
    <property type="term" value="C:cytoplasm"/>
    <property type="evidence" value="ECO:0007669"/>
    <property type="project" value="UniProtKB-SubCell"/>
</dbReference>
<evidence type="ECO:0000313" key="11">
    <source>
        <dbReference type="EMBL" id="PIW66865.1"/>
    </source>
</evidence>
<dbReference type="Proteomes" id="UP000231267">
    <property type="component" value="Unassembled WGS sequence"/>
</dbReference>
<evidence type="ECO:0000256" key="7">
    <source>
        <dbReference type="ARBA" id="ARBA00023264"/>
    </source>
</evidence>
<comment type="catalytic activity">
    <reaction evidence="1 10">
        <text>a fatty acyl-[ACP] + phosphate = an acyl phosphate + holo-[ACP]</text>
        <dbReference type="Rhea" id="RHEA:42292"/>
        <dbReference type="Rhea" id="RHEA-COMP:9685"/>
        <dbReference type="Rhea" id="RHEA-COMP:14125"/>
        <dbReference type="ChEBI" id="CHEBI:43474"/>
        <dbReference type="ChEBI" id="CHEBI:59918"/>
        <dbReference type="ChEBI" id="CHEBI:64479"/>
        <dbReference type="ChEBI" id="CHEBI:138651"/>
        <dbReference type="EC" id="2.3.1.274"/>
    </reaction>
</comment>
<evidence type="ECO:0000256" key="10">
    <source>
        <dbReference type="HAMAP-Rule" id="MF_00019"/>
    </source>
</evidence>
<keyword evidence="4 10" id="KW-0808">Transferase</keyword>
<dbReference type="NCBIfam" id="TIGR00182">
    <property type="entry name" value="plsX"/>
    <property type="match status" value="1"/>
</dbReference>
<comment type="pathway">
    <text evidence="10">Lipid metabolism; phospholipid metabolism.</text>
</comment>
<dbReference type="Pfam" id="PF02504">
    <property type="entry name" value="FA_synthesis"/>
    <property type="match status" value="1"/>
</dbReference>
<comment type="similarity">
    <text evidence="10">Belongs to the PlsX family.</text>
</comment>
<reference evidence="11 12" key="1">
    <citation type="submission" date="2017-09" db="EMBL/GenBank/DDBJ databases">
        <title>Depth-based differentiation of microbial function through sediment-hosted aquifers and enrichment of novel symbionts in the deep terrestrial subsurface.</title>
        <authorList>
            <person name="Probst A.J."/>
            <person name="Ladd B."/>
            <person name="Jarett J.K."/>
            <person name="Geller-Mcgrath D.E."/>
            <person name="Sieber C.M."/>
            <person name="Emerson J.B."/>
            <person name="Anantharaman K."/>
            <person name="Thomas B.C."/>
            <person name="Malmstrom R."/>
            <person name="Stieglmeier M."/>
            <person name="Klingl A."/>
            <person name="Woyke T."/>
            <person name="Ryan C.M."/>
            <person name="Banfield J.F."/>
        </authorList>
    </citation>
    <scope>NUCLEOTIDE SEQUENCE [LARGE SCALE GENOMIC DNA]</scope>
    <source>
        <strain evidence="11">CG12_big_fil_rev_8_21_14_0_65_43_15</strain>
    </source>
</reference>
<dbReference type="HAMAP" id="MF_00019">
    <property type="entry name" value="PlsX"/>
    <property type="match status" value="1"/>
</dbReference>
<dbReference type="EMBL" id="PFGP01000023">
    <property type="protein sequence ID" value="PIW66865.1"/>
    <property type="molecule type" value="Genomic_DNA"/>
</dbReference>
<comment type="caution">
    <text evidence="11">The sequence shown here is derived from an EMBL/GenBank/DDBJ whole genome shotgun (WGS) entry which is preliminary data.</text>
</comment>
<evidence type="ECO:0000256" key="4">
    <source>
        <dbReference type="ARBA" id="ARBA00022679"/>
    </source>
</evidence>
<dbReference type="PIRSF" id="PIRSF002465">
    <property type="entry name" value="Phsphlp_syn_PlsX"/>
    <property type="match status" value="1"/>
</dbReference>
<comment type="function">
    <text evidence="10">Catalyzes the reversible formation of acyl-phosphate (acyl-PO(4)) from acyl-[acyl-carrier-protein] (acyl-ACP). This enzyme utilizes acyl-ACP as fatty acyl donor, but not acyl-CoA.</text>
</comment>
<keyword evidence="11" id="KW-0012">Acyltransferase</keyword>
<organism evidence="11 12">
    <name type="scientific">Candidatus Taenaricola geysiri</name>
    <dbReference type="NCBI Taxonomy" id="1974752"/>
    <lineage>
        <taxon>Bacteria</taxon>
        <taxon>Pseudomonadati</taxon>
        <taxon>Candidatus Omnitrophota</taxon>
        <taxon>Candidatus Taenaricola</taxon>
    </lineage>
</organism>
<keyword evidence="5 10" id="KW-0443">Lipid metabolism</keyword>
<dbReference type="InterPro" id="IPR003664">
    <property type="entry name" value="FA_synthesis"/>
</dbReference>
<comment type="subunit">
    <text evidence="9 10">Homodimer. Probably interacts with PlsY.</text>
</comment>
<protein>
    <recommendedName>
        <fullName evidence="8 10">Phosphate acyltransferase</fullName>
        <ecNumber evidence="8 10">2.3.1.274</ecNumber>
    </recommendedName>
    <alternativeName>
        <fullName evidence="10">Acyl-ACP phosphotransacylase</fullName>
    </alternativeName>
    <alternativeName>
        <fullName evidence="10">Acyl-[acyl-carrier-protein]--phosphate acyltransferase</fullName>
    </alternativeName>
    <alternativeName>
        <fullName evidence="10">Phosphate-acyl-ACP acyltransferase</fullName>
    </alternativeName>
</protein>
<keyword evidence="7 10" id="KW-1208">Phospholipid metabolism</keyword>
<dbReference type="GO" id="GO:0006633">
    <property type="term" value="P:fatty acid biosynthetic process"/>
    <property type="evidence" value="ECO:0007669"/>
    <property type="project" value="UniProtKB-UniRule"/>
</dbReference>
<name>A0A2J0LG89_9BACT</name>
<gene>
    <name evidence="10" type="primary">plsX</name>
    <name evidence="11" type="ORF">COW11_01090</name>
</gene>
<accession>A0A2J0LG89</accession>
<evidence type="ECO:0000256" key="3">
    <source>
        <dbReference type="ARBA" id="ARBA00022516"/>
    </source>
</evidence>
<dbReference type="UniPathway" id="UPA00085"/>
<dbReference type="PANTHER" id="PTHR30100:SF1">
    <property type="entry name" value="PHOSPHATE ACYLTRANSFERASE"/>
    <property type="match status" value="1"/>
</dbReference>
<keyword evidence="6 10" id="KW-0594">Phospholipid biosynthesis</keyword>
<comment type="subcellular location">
    <subcellularLocation>
        <location evidence="10">Cytoplasm</location>
    </subcellularLocation>
    <text evidence="10">Associated with the membrane possibly through PlsY.</text>
</comment>
<evidence type="ECO:0000256" key="9">
    <source>
        <dbReference type="ARBA" id="ARBA00046608"/>
    </source>
</evidence>
<dbReference type="PANTHER" id="PTHR30100">
    <property type="entry name" value="FATTY ACID/PHOSPHOLIPID SYNTHESIS PROTEIN PLSX"/>
    <property type="match status" value="1"/>
</dbReference>
<evidence type="ECO:0000256" key="5">
    <source>
        <dbReference type="ARBA" id="ARBA00023098"/>
    </source>
</evidence>
<keyword evidence="2 10" id="KW-0963">Cytoplasm</keyword>
<dbReference type="AlphaFoldDB" id="A0A2J0LG89"/>
<evidence type="ECO:0000256" key="8">
    <source>
        <dbReference type="ARBA" id="ARBA00024069"/>
    </source>
</evidence>
<evidence type="ECO:0000256" key="1">
    <source>
        <dbReference type="ARBA" id="ARBA00001232"/>
    </source>
</evidence>
<evidence type="ECO:0000313" key="12">
    <source>
        <dbReference type="Proteomes" id="UP000231267"/>
    </source>
</evidence>
<dbReference type="GO" id="GO:0008654">
    <property type="term" value="P:phospholipid biosynthetic process"/>
    <property type="evidence" value="ECO:0007669"/>
    <property type="project" value="UniProtKB-KW"/>
</dbReference>
<dbReference type="EC" id="2.3.1.274" evidence="8 10"/>
<evidence type="ECO:0000256" key="2">
    <source>
        <dbReference type="ARBA" id="ARBA00022490"/>
    </source>
</evidence>
<dbReference type="GO" id="GO:0043811">
    <property type="term" value="F:phosphate:acyl-[acyl carrier protein] acyltransferase activity"/>
    <property type="evidence" value="ECO:0007669"/>
    <property type="project" value="UniProtKB-UniRule"/>
</dbReference>
<evidence type="ECO:0000256" key="6">
    <source>
        <dbReference type="ARBA" id="ARBA00023209"/>
    </source>
</evidence>
<dbReference type="Gene3D" id="3.40.718.10">
    <property type="entry name" value="Isopropylmalate Dehydrogenase"/>
    <property type="match status" value="1"/>
</dbReference>
<proteinExistence type="inferred from homology"/>
<keyword evidence="3 10" id="KW-0444">Lipid biosynthesis</keyword>
<dbReference type="InterPro" id="IPR012281">
    <property type="entry name" value="Phospholipid_synth_PlsX-like"/>
</dbReference>
<dbReference type="SUPFAM" id="SSF53659">
    <property type="entry name" value="Isocitrate/Isopropylmalate dehydrogenase-like"/>
    <property type="match status" value="1"/>
</dbReference>